<keyword evidence="3" id="KW-0804">Transcription</keyword>
<protein>
    <recommendedName>
        <fullName evidence="4">HTH luxR-type domain-containing protein</fullName>
    </recommendedName>
</protein>
<dbReference type="AlphaFoldDB" id="A0A0F0GXN6"/>
<evidence type="ECO:0000256" key="2">
    <source>
        <dbReference type="ARBA" id="ARBA00023125"/>
    </source>
</evidence>
<dbReference type="Proteomes" id="UP000033393">
    <property type="component" value="Unassembled WGS sequence"/>
</dbReference>
<gene>
    <name evidence="5" type="ORF">UK23_17685</name>
</gene>
<dbReference type="OrthoDB" id="4865864at2"/>
<feature type="domain" description="HTH luxR-type" evidence="4">
    <location>
        <begin position="1"/>
        <end position="60"/>
    </location>
</feature>
<accession>A0A0F0GXN6</accession>
<comment type="caution">
    <text evidence="5">The sequence shown here is derived from an EMBL/GenBank/DDBJ whole genome shotgun (WGS) entry which is preliminary data.</text>
</comment>
<dbReference type="SMART" id="SM00421">
    <property type="entry name" value="HTH_LUXR"/>
    <property type="match status" value="1"/>
</dbReference>
<dbReference type="GO" id="GO:0003677">
    <property type="term" value="F:DNA binding"/>
    <property type="evidence" value="ECO:0007669"/>
    <property type="project" value="UniProtKB-KW"/>
</dbReference>
<dbReference type="Gene3D" id="1.10.10.10">
    <property type="entry name" value="Winged helix-like DNA-binding domain superfamily/Winged helix DNA-binding domain"/>
    <property type="match status" value="1"/>
</dbReference>
<dbReference type="InterPro" id="IPR036388">
    <property type="entry name" value="WH-like_DNA-bd_sf"/>
</dbReference>
<evidence type="ECO:0000256" key="3">
    <source>
        <dbReference type="ARBA" id="ARBA00023163"/>
    </source>
</evidence>
<dbReference type="RefSeq" id="WP_045312646.1">
    <property type="nucleotide sequence ID" value="NZ_JYJG01000114.1"/>
</dbReference>
<keyword evidence="2" id="KW-0238">DNA-binding</keyword>
<organism evidence="5 6">
    <name type="scientific">Lentzea aerocolonigenes</name>
    <name type="common">Lechevalieria aerocolonigenes</name>
    <name type="synonym">Saccharothrix aerocolonigenes</name>
    <dbReference type="NCBI Taxonomy" id="68170"/>
    <lineage>
        <taxon>Bacteria</taxon>
        <taxon>Bacillati</taxon>
        <taxon>Actinomycetota</taxon>
        <taxon>Actinomycetes</taxon>
        <taxon>Pseudonocardiales</taxon>
        <taxon>Pseudonocardiaceae</taxon>
        <taxon>Lentzea</taxon>
    </lineage>
</organism>
<dbReference type="GO" id="GO:0006355">
    <property type="term" value="P:regulation of DNA-templated transcription"/>
    <property type="evidence" value="ECO:0007669"/>
    <property type="project" value="InterPro"/>
</dbReference>
<reference evidence="5 6" key="1">
    <citation type="submission" date="2015-02" db="EMBL/GenBank/DDBJ databases">
        <authorList>
            <person name="Ju K.-S."/>
            <person name="Doroghazi J.R."/>
            <person name="Metcalf W."/>
        </authorList>
    </citation>
    <scope>NUCLEOTIDE SEQUENCE [LARGE SCALE GENOMIC DNA]</scope>
    <source>
        <strain evidence="5 6">NRRL B-16140</strain>
    </source>
</reference>
<dbReference type="EMBL" id="JYJG01000114">
    <property type="protein sequence ID" value="KJK48224.1"/>
    <property type="molecule type" value="Genomic_DNA"/>
</dbReference>
<proteinExistence type="predicted"/>
<evidence type="ECO:0000313" key="5">
    <source>
        <dbReference type="EMBL" id="KJK48224.1"/>
    </source>
</evidence>
<dbReference type="InterPro" id="IPR016032">
    <property type="entry name" value="Sig_transdc_resp-reg_C-effctor"/>
</dbReference>
<dbReference type="PANTHER" id="PTHR44688">
    <property type="entry name" value="DNA-BINDING TRANSCRIPTIONAL ACTIVATOR DEVR_DOSR"/>
    <property type="match status" value="1"/>
</dbReference>
<dbReference type="InterPro" id="IPR000792">
    <property type="entry name" value="Tscrpt_reg_LuxR_C"/>
</dbReference>
<dbReference type="PATRIC" id="fig|68170.10.peg.4439"/>
<evidence type="ECO:0000313" key="6">
    <source>
        <dbReference type="Proteomes" id="UP000033393"/>
    </source>
</evidence>
<sequence length="61" mass="7015">MLSPREYEVLRELAEDRTDRQIATRLGISERTVRAHVSQIIHKLGVASRVGAAVAFWRNRQ</sequence>
<dbReference type="SUPFAM" id="SSF46894">
    <property type="entry name" value="C-terminal effector domain of the bipartite response regulators"/>
    <property type="match status" value="1"/>
</dbReference>
<name>A0A0F0GXN6_LENAE</name>
<keyword evidence="1" id="KW-0805">Transcription regulation</keyword>
<dbReference type="PROSITE" id="PS50043">
    <property type="entry name" value="HTH_LUXR_2"/>
    <property type="match status" value="1"/>
</dbReference>
<keyword evidence="6" id="KW-1185">Reference proteome</keyword>
<dbReference type="PANTHER" id="PTHR44688:SF16">
    <property type="entry name" value="DNA-BINDING TRANSCRIPTIONAL ACTIVATOR DEVR_DOSR"/>
    <property type="match status" value="1"/>
</dbReference>
<evidence type="ECO:0000256" key="1">
    <source>
        <dbReference type="ARBA" id="ARBA00023015"/>
    </source>
</evidence>
<evidence type="ECO:0000259" key="4">
    <source>
        <dbReference type="PROSITE" id="PS50043"/>
    </source>
</evidence>
<dbReference type="PRINTS" id="PR00038">
    <property type="entry name" value="HTHLUXR"/>
</dbReference>
<dbReference type="CDD" id="cd06170">
    <property type="entry name" value="LuxR_C_like"/>
    <property type="match status" value="1"/>
</dbReference>
<dbReference type="Pfam" id="PF00196">
    <property type="entry name" value="GerE"/>
    <property type="match status" value="1"/>
</dbReference>